<dbReference type="Proteomes" id="UP000050791">
    <property type="component" value="Unassembled WGS sequence"/>
</dbReference>
<name>A0AA85AWV0_9TREM</name>
<organism evidence="1 2">
    <name type="scientific">Schistosoma mattheei</name>
    <dbReference type="NCBI Taxonomy" id="31246"/>
    <lineage>
        <taxon>Eukaryota</taxon>
        <taxon>Metazoa</taxon>
        <taxon>Spiralia</taxon>
        <taxon>Lophotrochozoa</taxon>
        <taxon>Platyhelminthes</taxon>
        <taxon>Trematoda</taxon>
        <taxon>Digenea</taxon>
        <taxon>Strigeidida</taxon>
        <taxon>Schistosomatoidea</taxon>
        <taxon>Schistosomatidae</taxon>
        <taxon>Schistosoma</taxon>
    </lineage>
</organism>
<evidence type="ECO:0000313" key="1">
    <source>
        <dbReference type="Proteomes" id="UP000050791"/>
    </source>
</evidence>
<dbReference type="AlphaFoldDB" id="A0AA85AWV0"/>
<dbReference type="WBParaSite" id="SMTH1_15060.1">
    <property type="protein sequence ID" value="SMTH1_15060.1"/>
    <property type="gene ID" value="SMTH1_15060"/>
</dbReference>
<accession>A0AA85AWV0</accession>
<evidence type="ECO:0000313" key="2">
    <source>
        <dbReference type="WBParaSite" id="SMTH1_15060.1"/>
    </source>
</evidence>
<sequence>MLPVPPSHEKGTPSWSSLKRKSWLHPNSFNCARENVYDSHLLKTKNVAEHEPMLLPNCLSYSCVPPVRILKMETQNTTEYQFPLILYNNEMLKENFISPVNKVLYLPKNIKTRKKLTSMNNIQLLKLPANCSILPWEYNSNNNNNSNINKLLSLDEIKSLTKFNSKTIKKFRQQNAVKLNLLKSHFLSNECDLPNKSNVYQLLKLHQNNFTTKFPLSSNVKLLQLPHLYHSIGRQFHDHKTDNKISNNGNVTSREAYHSNFKKL</sequence>
<protein>
    <submittedName>
        <fullName evidence="2">Uncharacterized protein</fullName>
    </submittedName>
</protein>
<proteinExistence type="predicted"/>
<reference evidence="2" key="1">
    <citation type="submission" date="2023-11" db="UniProtKB">
        <authorList>
            <consortium name="WormBaseParasite"/>
        </authorList>
    </citation>
    <scope>IDENTIFICATION</scope>
</reference>